<dbReference type="SFLD" id="SFLDG00358">
    <property type="entry name" value="Main_(cytGST)"/>
    <property type="match status" value="1"/>
</dbReference>
<dbReference type="GO" id="GO:0006559">
    <property type="term" value="P:L-phenylalanine catabolic process"/>
    <property type="evidence" value="ECO:0007669"/>
    <property type="project" value="TreeGrafter"/>
</dbReference>
<dbReference type="InterPro" id="IPR036282">
    <property type="entry name" value="Glutathione-S-Trfase_C_sf"/>
</dbReference>
<dbReference type="EMBL" id="CP031037">
    <property type="protein sequence ID" value="QDZ20939.1"/>
    <property type="molecule type" value="Genomic_DNA"/>
</dbReference>
<dbReference type="InterPro" id="IPR004045">
    <property type="entry name" value="Glutathione_S-Trfase_N"/>
</dbReference>
<dbReference type="SUPFAM" id="SSF47616">
    <property type="entry name" value="GST C-terminal domain-like"/>
    <property type="match status" value="1"/>
</dbReference>
<dbReference type="SUPFAM" id="SSF52833">
    <property type="entry name" value="Thioredoxin-like"/>
    <property type="match status" value="1"/>
</dbReference>
<evidence type="ECO:0000313" key="4">
    <source>
        <dbReference type="Proteomes" id="UP000316726"/>
    </source>
</evidence>
<dbReference type="InterPro" id="IPR036249">
    <property type="entry name" value="Thioredoxin-like_sf"/>
</dbReference>
<feature type="domain" description="GST C-terminal" evidence="2">
    <location>
        <begin position="108"/>
        <end position="233"/>
    </location>
</feature>
<dbReference type="PROSITE" id="PS50405">
    <property type="entry name" value="GST_CTER"/>
    <property type="match status" value="1"/>
</dbReference>
<dbReference type="AlphaFoldDB" id="A0A5B8MKM6"/>
<reference evidence="3 4" key="1">
    <citation type="submission" date="2018-07" db="EMBL/GenBank/DDBJ databases">
        <title>The complete nuclear genome of the prasinophyte Chloropicon primus (CCMP1205).</title>
        <authorList>
            <person name="Pombert J.-F."/>
            <person name="Otis C."/>
            <person name="Turmel M."/>
            <person name="Lemieux C."/>
        </authorList>
    </citation>
    <scope>NUCLEOTIDE SEQUENCE [LARGE SCALE GENOMIC DNA]</scope>
    <source>
        <strain evidence="3 4">CCMP1205</strain>
    </source>
</reference>
<dbReference type="STRING" id="1764295.A0A5B8MKM6"/>
<organism evidence="3 4">
    <name type="scientific">Chloropicon primus</name>
    <dbReference type="NCBI Taxonomy" id="1764295"/>
    <lineage>
        <taxon>Eukaryota</taxon>
        <taxon>Viridiplantae</taxon>
        <taxon>Chlorophyta</taxon>
        <taxon>Chloropicophyceae</taxon>
        <taxon>Chloropicales</taxon>
        <taxon>Chloropicaceae</taxon>
        <taxon>Chloropicon</taxon>
    </lineage>
</organism>
<dbReference type="Proteomes" id="UP000316726">
    <property type="component" value="Chromosome 4"/>
</dbReference>
<dbReference type="Pfam" id="PF13410">
    <property type="entry name" value="GST_C_2"/>
    <property type="match status" value="1"/>
</dbReference>
<evidence type="ECO:0000259" key="1">
    <source>
        <dbReference type="PROSITE" id="PS50404"/>
    </source>
</evidence>
<accession>A0A5B8MKM6</accession>
<dbReference type="PANTHER" id="PTHR42673">
    <property type="entry name" value="MALEYLACETOACETATE ISOMERASE"/>
    <property type="match status" value="1"/>
</dbReference>
<dbReference type="Gene3D" id="3.40.30.10">
    <property type="entry name" value="Glutaredoxin"/>
    <property type="match status" value="1"/>
</dbReference>
<evidence type="ECO:0000313" key="3">
    <source>
        <dbReference type="EMBL" id="QDZ20939.1"/>
    </source>
</evidence>
<dbReference type="PROSITE" id="PS50404">
    <property type="entry name" value="GST_NTER"/>
    <property type="match status" value="1"/>
</dbReference>
<sequence length="233" mass="25055">MMMKENPGEHRDEMTLYTSTVSTCAWRVRIAMELKGLRYTPVAVDLPGGQQRESEFAHASANRQVPLLEVRLGGVGDLRVRITQSVAICEFLEERNAGCGLCLLPRDDPVRRARVREVVETVTSLIQPAQNRTTVSRVAAVAGAEAADGVKREAVLSGLHALERLLAGSAGDFAVGDEVSLADAFVVPQAHASEHVHGLDVASEAPTVHRVARRAAELPAFRAARGGYTKGDV</sequence>
<keyword evidence="3" id="KW-0808">Transferase</keyword>
<dbReference type="InterPro" id="IPR010987">
    <property type="entry name" value="Glutathione-S-Trfase_C-like"/>
</dbReference>
<dbReference type="GO" id="GO:0004364">
    <property type="term" value="F:glutathione transferase activity"/>
    <property type="evidence" value="ECO:0007669"/>
    <property type="project" value="TreeGrafter"/>
</dbReference>
<dbReference type="InterPro" id="IPR040079">
    <property type="entry name" value="Glutathione_S-Trfase"/>
</dbReference>
<dbReference type="Gene3D" id="1.20.1050.10">
    <property type="match status" value="1"/>
</dbReference>
<dbReference type="GO" id="GO:0006749">
    <property type="term" value="P:glutathione metabolic process"/>
    <property type="evidence" value="ECO:0007669"/>
    <property type="project" value="TreeGrafter"/>
</dbReference>
<protein>
    <submittedName>
        <fullName evidence="3">Glutathione S-transferase</fullName>
    </submittedName>
</protein>
<evidence type="ECO:0000259" key="2">
    <source>
        <dbReference type="PROSITE" id="PS50405"/>
    </source>
</evidence>
<dbReference type="OrthoDB" id="4951845at2759"/>
<dbReference type="PANTHER" id="PTHR42673:SF4">
    <property type="entry name" value="MALEYLACETOACETATE ISOMERASE"/>
    <property type="match status" value="1"/>
</dbReference>
<keyword evidence="4" id="KW-1185">Reference proteome</keyword>
<dbReference type="GO" id="GO:0016034">
    <property type="term" value="F:maleylacetoacetate isomerase activity"/>
    <property type="evidence" value="ECO:0007669"/>
    <property type="project" value="TreeGrafter"/>
</dbReference>
<dbReference type="Pfam" id="PF13409">
    <property type="entry name" value="GST_N_2"/>
    <property type="match status" value="1"/>
</dbReference>
<dbReference type="SFLD" id="SFLDS00019">
    <property type="entry name" value="Glutathione_Transferase_(cytos"/>
    <property type="match status" value="1"/>
</dbReference>
<feature type="domain" description="GST N-terminal" evidence="1">
    <location>
        <begin position="12"/>
        <end position="100"/>
    </location>
</feature>
<gene>
    <name evidence="3" type="ORF">A3770_04p34570</name>
</gene>
<proteinExistence type="predicted"/>
<name>A0A5B8MKM6_9CHLO</name>